<dbReference type="GO" id="GO:0120159">
    <property type="term" value="F:rRNA pseudouridine synthase activity"/>
    <property type="evidence" value="ECO:0007669"/>
    <property type="project" value="UniProtKB-ARBA"/>
</dbReference>
<feature type="domain" description="RNA-binding S4" evidence="7">
    <location>
        <begin position="29"/>
        <end position="94"/>
    </location>
</feature>
<dbReference type="GO" id="GO:0000455">
    <property type="term" value="P:enzyme-directed rRNA pseudouridine synthesis"/>
    <property type="evidence" value="ECO:0007669"/>
    <property type="project" value="TreeGrafter"/>
</dbReference>
<evidence type="ECO:0000259" key="7">
    <source>
        <dbReference type="SMART" id="SM00363"/>
    </source>
</evidence>
<dbReference type="InterPro" id="IPR006224">
    <property type="entry name" value="PsdUridine_synth_RluA-like_CS"/>
</dbReference>
<dbReference type="InterPro" id="IPR006145">
    <property type="entry name" value="PsdUridine_synth_RsuA/RluA"/>
</dbReference>
<dbReference type="InterPro" id="IPR020103">
    <property type="entry name" value="PsdUridine_synth_cat_dom_sf"/>
</dbReference>
<keyword evidence="3 6" id="KW-0413">Isomerase</keyword>
<accession>A0A9X2BKN2</accession>
<evidence type="ECO:0000256" key="3">
    <source>
        <dbReference type="ARBA" id="ARBA00023235"/>
    </source>
</evidence>
<dbReference type="Pfam" id="PF00849">
    <property type="entry name" value="PseudoU_synth_2"/>
    <property type="match status" value="1"/>
</dbReference>
<dbReference type="SUPFAM" id="SSF55174">
    <property type="entry name" value="Alpha-L RNA-binding motif"/>
    <property type="match status" value="1"/>
</dbReference>
<dbReference type="InterPro" id="IPR002942">
    <property type="entry name" value="S4_RNA-bd"/>
</dbReference>
<reference evidence="8" key="1">
    <citation type="submission" date="2022-04" db="EMBL/GenBank/DDBJ databases">
        <title>Flavobacterium pygoscelis sp. nov. isolated from Chinstrap chick (Pygoscelis antarcticus).</title>
        <authorList>
            <person name="Irgang R."/>
            <person name="Poblete-Morales M."/>
            <person name="Avendano-Herrera R."/>
        </authorList>
    </citation>
    <scope>NUCLEOTIDE SEQUENCE</scope>
    <source>
        <strain evidence="8">I-SCBP12n</strain>
    </source>
</reference>
<protein>
    <recommendedName>
        <fullName evidence="6">Pseudouridine synthase</fullName>
        <ecNumber evidence="6">5.4.99.-</ecNumber>
    </recommendedName>
</protein>
<evidence type="ECO:0000313" key="9">
    <source>
        <dbReference type="Proteomes" id="UP001139260"/>
    </source>
</evidence>
<keyword evidence="2 5" id="KW-0694">RNA-binding</keyword>
<sequence length="347" mass="39438">MNNTVDTIDLEDELYEHFRFEVPKGQAALRIDKYLMGLIQNATRNKIQTAATEGNIFVNDATVKSNYKVKANDVVRVMLTHPPYENHIIPENIPLDIVYEDDTLLLINKLPGMVVHPGHGNYTGTLVHALAYHFDNLPMNSSERPGLVHRIDKDTSGLLVIAKTEAAMTHLAKQFEAKTSEREYVALVWGNVAEDQGTIEGNLARHLKDRMQMAVFADPEIGKPAITHYKVLERFGYVTLISCQLETGRTHQIRAHLKHIGHPLFNDERYGGHLILKGTTFTKYKQFIDNCFKALPRQALHAKTLGFVHPTTGELMRFDTQLPQDLQDCIEKWRNYSKSHGTDEVEE</sequence>
<evidence type="ECO:0000256" key="2">
    <source>
        <dbReference type="ARBA" id="ARBA00022884"/>
    </source>
</evidence>
<evidence type="ECO:0000256" key="1">
    <source>
        <dbReference type="ARBA" id="ARBA00010876"/>
    </source>
</evidence>
<dbReference type="NCBIfam" id="TIGR00005">
    <property type="entry name" value="rluA_subfam"/>
    <property type="match status" value="1"/>
</dbReference>
<comment type="catalytic activity">
    <reaction evidence="6">
        <text>a uridine in RNA = a pseudouridine in RNA</text>
        <dbReference type="Rhea" id="RHEA:48348"/>
        <dbReference type="Rhea" id="RHEA-COMP:12068"/>
        <dbReference type="Rhea" id="RHEA-COMP:12069"/>
        <dbReference type="ChEBI" id="CHEBI:65314"/>
        <dbReference type="ChEBI" id="CHEBI:65315"/>
    </reaction>
</comment>
<dbReference type="PANTHER" id="PTHR21600:SF44">
    <property type="entry name" value="RIBOSOMAL LARGE SUBUNIT PSEUDOURIDINE SYNTHASE D"/>
    <property type="match status" value="1"/>
</dbReference>
<dbReference type="SUPFAM" id="SSF55120">
    <property type="entry name" value="Pseudouridine synthase"/>
    <property type="match status" value="1"/>
</dbReference>
<evidence type="ECO:0000256" key="4">
    <source>
        <dbReference type="PIRSR" id="PIRSR606225-1"/>
    </source>
</evidence>
<name>A0A9X2BKN2_9FLAO</name>
<comment type="function">
    <text evidence="6">Responsible for synthesis of pseudouridine from uracil.</text>
</comment>
<comment type="similarity">
    <text evidence="1 6">Belongs to the pseudouridine synthase RluA family.</text>
</comment>
<evidence type="ECO:0000313" key="8">
    <source>
        <dbReference type="EMBL" id="MCK8141639.1"/>
    </source>
</evidence>
<dbReference type="InterPro" id="IPR050188">
    <property type="entry name" value="RluA_PseudoU_synthase"/>
</dbReference>
<dbReference type="EC" id="5.4.99.-" evidence="6"/>
<dbReference type="CDD" id="cd00165">
    <property type="entry name" value="S4"/>
    <property type="match status" value="1"/>
</dbReference>
<dbReference type="SMART" id="SM00363">
    <property type="entry name" value="S4"/>
    <property type="match status" value="1"/>
</dbReference>
<dbReference type="PROSITE" id="PS01129">
    <property type="entry name" value="PSI_RLU"/>
    <property type="match status" value="1"/>
</dbReference>
<dbReference type="InterPro" id="IPR006225">
    <property type="entry name" value="PsdUridine_synth_RluC/D"/>
</dbReference>
<evidence type="ECO:0000256" key="6">
    <source>
        <dbReference type="RuleBase" id="RU362028"/>
    </source>
</evidence>
<dbReference type="AlphaFoldDB" id="A0A9X2BKN2"/>
<dbReference type="EMBL" id="JALNUB010000004">
    <property type="protein sequence ID" value="MCK8141639.1"/>
    <property type="molecule type" value="Genomic_DNA"/>
</dbReference>
<dbReference type="GO" id="GO:0003723">
    <property type="term" value="F:RNA binding"/>
    <property type="evidence" value="ECO:0007669"/>
    <property type="project" value="UniProtKB-KW"/>
</dbReference>
<dbReference type="InterPro" id="IPR036986">
    <property type="entry name" value="S4_RNA-bd_sf"/>
</dbReference>
<gene>
    <name evidence="8" type="ORF">MW871_06995</name>
</gene>
<dbReference type="Gene3D" id="3.10.290.10">
    <property type="entry name" value="RNA-binding S4 domain"/>
    <property type="match status" value="1"/>
</dbReference>
<keyword evidence="9" id="KW-1185">Reference proteome</keyword>
<comment type="caution">
    <text evidence="8">The sequence shown here is derived from an EMBL/GenBank/DDBJ whole genome shotgun (WGS) entry which is preliminary data.</text>
</comment>
<dbReference type="CDD" id="cd02869">
    <property type="entry name" value="PseudoU_synth_RluA_like"/>
    <property type="match status" value="1"/>
</dbReference>
<proteinExistence type="inferred from homology"/>
<dbReference type="RefSeq" id="WP_248428061.1">
    <property type="nucleotide sequence ID" value="NZ_JALNUB010000004.1"/>
</dbReference>
<evidence type="ECO:0000256" key="5">
    <source>
        <dbReference type="PROSITE-ProRule" id="PRU00182"/>
    </source>
</evidence>
<dbReference type="Gene3D" id="3.30.2350.10">
    <property type="entry name" value="Pseudouridine synthase"/>
    <property type="match status" value="1"/>
</dbReference>
<dbReference type="Proteomes" id="UP001139260">
    <property type="component" value="Unassembled WGS sequence"/>
</dbReference>
<feature type="active site" evidence="4">
    <location>
        <position position="152"/>
    </location>
</feature>
<dbReference type="FunFam" id="3.30.2350.10:FF:000006">
    <property type="entry name" value="Pseudouridine synthase"/>
    <property type="match status" value="1"/>
</dbReference>
<organism evidence="8 9">
    <name type="scientific">Flavobacterium pygoscelis</name>
    <dbReference type="NCBI Taxonomy" id="2893176"/>
    <lineage>
        <taxon>Bacteria</taxon>
        <taxon>Pseudomonadati</taxon>
        <taxon>Bacteroidota</taxon>
        <taxon>Flavobacteriia</taxon>
        <taxon>Flavobacteriales</taxon>
        <taxon>Flavobacteriaceae</taxon>
        <taxon>Flavobacterium</taxon>
    </lineage>
</organism>
<dbReference type="PANTHER" id="PTHR21600">
    <property type="entry name" value="MITOCHONDRIAL RNA PSEUDOURIDINE SYNTHASE"/>
    <property type="match status" value="1"/>
</dbReference>
<dbReference type="PROSITE" id="PS50889">
    <property type="entry name" value="S4"/>
    <property type="match status" value="1"/>
</dbReference>